<proteinExistence type="predicted"/>
<sequence length="89" mass="10137">MAPGRKVVDWSFPTRLAALCPDPIVLTFARCSQSTLSWPTMRWARCCGAYELSLDDFEGYEIRNVTRPDVVRQAYFAVGVDCEYVHARC</sequence>
<organism evidence="1 2">
    <name type="scientific">Kribbella alba</name>
    <dbReference type="NCBI Taxonomy" id="190197"/>
    <lineage>
        <taxon>Bacteria</taxon>
        <taxon>Bacillati</taxon>
        <taxon>Actinomycetota</taxon>
        <taxon>Actinomycetes</taxon>
        <taxon>Propionibacteriales</taxon>
        <taxon>Kribbellaceae</taxon>
        <taxon>Kribbella</taxon>
    </lineage>
</organism>
<evidence type="ECO:0000313" key="2">
    <source>
        <dbReference type="Proteomes" id="UP001501319"/>
    </source>
</evidence>
<reference evidence="2" key="1">
    <citation type="journal article" date="2019" name="Int. J. Syst. Evol. Microbiol.">
        <title>The Global Catalogue of Microorganisms (GCM) 10K type strain sequencing project: providing services to taxonomists for standard genome sequencing and annotation.</title>
        <authorList>
            <consortium name="The Broad Institute Genomics Platform"/>
            <consortium name="The Broad Institute Genome Sequencing Center for Infectious Disease"/>
            <person name="Wu L."/>
            <person name="Ma J."/>
        </authorList>
    </citation>
    <scope>NUCLEOTIDE SEQUENCE [LARGE SCALE GENOMIC DNA]</scope>
    <source>
        <strain evidence="2">JCM 14306</strain>
    </source>
</reference>
<protein>
    <submittedName>
        <fullName evidence="1">Uncharacterized protein</fullName>
    </submittedName>
</protein>
<gene>
    <name evidence="1" type="ORF">GCM10009744_42140</name>
</gene>
<comment type="caution">
    <text evidence="1">The sequence shown here is derived from an EMBL/GenBank/DDBJ whole genome shotgun (WGS) entry which is preliminary data.</text>
</comment>
<evidence type="ECO:0000313" key="1">
    <source>
        <dbReference type="EMBL" id="GAA1646569.1"/>
    </source>
</evidence>
<keyword evidence="2" id="KW-1185">Reference proteome</keyword>
<name>A0ABP4RCW1_9ACTN</name>
<dbReference type="Proteomes" id="UP001501319">
    <property type="component" value="Unassembled WGS sequence"/>
</dbReference>
<dbReference type="EMBL" id="BAAANE010000007">
    <property type="protein sequence ID" value="GAA1646569.1"/>
    <property type="molecule type" value="Genomic_DNA"/>
</dbReference>
<accession>A0ABP4RCW1</accession>